<evidence type="ECO:0000313" key="3">
    <source>
        <dbReference type="Proteomes" id="UP000002706"/>
    </source>
</evidence>
<dbReference type="HOGENOM" id="CLU_3096938_0_0_9"/>
<protein>
    <submittedName>
        <fullName evidence="2">Uncharacterized protein</fullName>
    </submittedName>
</protein>
<feature type="transmembrane region" description="Helical" evidence="1">
    <location>
        <begin position="12"/>
        <end position="36"/>
    </location>
</feature>
<gene>
    <name evidence="2" type="ordered locus">CHY_1334</name>
</gene>
<sequence length="51" mass="6105">MPSSLVDLFFKYYWFNFLASFMPTILPVFQVINSLFSPKNYPCHRPFLIVK</sequence>
<reference evidence="2 3" key="1">
    <citation type="journal article" date="2005" name="PLoS Genet.">
        <title>Life in hot carbon monoxide: the complete genome sequence of Carboxydothermus hydrogenoformans Z-2901.</title>
        <authorList>
            <person name="Wu M."/>
            <person name="Ren Q."/>
            <person name="Durkin A.S."/>
            <person name="Daugherty S.C."/>
            <person name="Brinkac L.M."/>
            <person name="Dodson R.J."/>
            <person name="Madupu R."/>
            <person name="Sullivan S.A."/>
            <person name="Kolonay J.F."/>
            <person name="Haft D.H."/>
            <person name="Nelson W.C."/>
            <person name="Tallon L.J."/>
            <person name="Jones K.M."/>
            <person name="Ulrich L.E."/>
            <person name="Gonzalez J.M."/>
            <person name="Zhulin I.B."/>
            <person name="Robb F.T."/>
            <person name="Eisen J.A."/>
        </authorList>
    </citation>
    <scope>NUCLEOTIDE SEQUENCE [LARGE SCALE GENOMIC DNA]</scope>
    <source>
        <strain evidence="3">ATCC BAA-161 / DSM 6008 / Z-2901</strain>
    </source>
</reference>
<dbReference type="EMBL" id="CP000141">
    <property type="protein sequence ID" value="ABB14083.1"/>
    <property type="molecule type" value="Genomic_DNA"/>
</dbReference>
<dbReference type="AlphaFoldDB" id="Q3ACG6"/>
<keyword evidence="1" id="KW-0812">Transmembrane</keyword>
<evidence type="ECO:0000256" key="1">
    <source>
        <dbReference type="SAM" id="Phobius"/>
    </source>
</evidence>
<keyword evidence="1" id="KW-1133">Transmembrane helix</keyword>
<keyword evidence="1" id="KW-0472">Membrane</keyword>
<evidence type="ECO:0000313" key="2">
    <source>
        <dbReference type="EMBL" id="ABB14083.1"/>
    </source>
</evidence>
<name>Q3ACG6_CARHZ</name>
<dbReference type="InParanoid" id="Q3ACG6"/>
<proteinExistence type="predicted"/>
<dbReference type="KEGG" id="chy:CHY_1334"/>
<keyword evidence="3" id="KW-1185">Reference proteome</keyword>
<dbReference type="Proteomes" id="UP000002706">
    <property type="component" value="Chromosome"/>
</dbReference>
<accession>Q3ACG6</accession>
<organism evidence="2 3">
    <name type="scientific">Carboxydothermus hydrogenoformans (strain ATCC BAA-161 / DSM 6008 / Z-2901)</name>
    <dbReference type="NCBI Taxonomy" id="246194"/>
    <lineage>
        <taxon>Bacteria</taxon>
        <taxon>Bacillati</taxon>
        <taxon>Bacillota</taxon>
        <taxon>Clostridia</taxon>
        <taxon>Thermoanaerobacterales</taxon>
        <taxon>Thermoanaerobacteraceae</taxon>
        <taxon>Carboxydothermus</taxon>
    </lineage>
</organism>
<dbReference type="STRING" id="246194.CHY_1334"/>